<dbReference type="InterPro" id="IPR012797">
    <property type="entry name" value="CobF"/>
</dbReference>
<evidence type="ECO:0000256" key="2">
    <source>
        <dbReference type="ARBA" id="ARBA00022573"/>
    </source>
</evidence>
<dbReference type="Pfam" id="PF00590">
    <property type="entry name" value="TP_methylase"/>
    <property type="match status" value="1"/>
</dbReference>
<dbReference type="InterPro" id="IPR000878">
    <property type="entry name" value="4pyrrol_Mease"/>
</dbReference>
<keyword evidence="8" id="KW-1185">Reference proteome</keyword>
<evidence type="ECO:0000256" key="1">
    <source>
        <dbReference type="ARBA" id="ARBA00004953"/>
    </source>
</evidence>
<dbReference type="RefSeq" id="WP_367995069.1">
    <property type="nucleotide sequence ID" value="NZ_JBFPJR010000033.1"/>
</dbReference>
<evidence type="ECO:0000256" key="3">
    <source>
        <dbReference type="ARBA" id="ARBA00022603"/>
    </source>
</evidence>
<dbReference type="Gene3D" id="3.30.950.10">
    <property type="entry name" value="Methyltransferase, Cobalt-precorrin-4 Transmethylase, Domain 2"/>
    <property type="match status" value="1"/>
</dbReference>
<keyword evidence="2" id="KW-0169">Cobalamin biosynthesis</keyword>
<evidence type="ECO:0000313" key="7">
    <source>
        <dbReference type="EMBL" id="MEX0429100.1"/>
    </source>
</evidence>
<dbReference type="InterPro" id="IPR014777">
    <property type="entry name" value="4pyrrole_Mease_sub1"/>
</dbReference>
<keyword evidence="4 7" id="KW-0808">Transferase</keyword>
<protein>
    <submittedName>
        <fullName evidence="7">Precorrin-6A synthase (Deacetylating)</fullName>
        <ecNumber evidence="7">2.1.1.152</ecNumber>
    </submittedName>
</protein>
<dbReference type="SUPFAM" id="SSF53790">
    <property type="entry name" value="Tetrapyrrole methylase"/>
    <property type="match status" value="1"/>
</dbReference>
<organism evidence="7 8">
    <name type="scientific">Nocardioides eburneus</name>
    <dbReference type="NCBI Taxonomy" id="3231482"/>
    <lineage>
        <taxon>Bacteria</taxon>
        <taxon>Bacillati</taxon>
        <taxon>Actinomycetota</taxon>
        <taxon>Actinomycetes</taxon>
        <taxon>Propionibacteriales</taxon>
        <taxon>Nocardioidaceae</taxon>
        <taxon>Nocardioides</taxon>
    </lineage>
</organism>
<evidence type="ECO:0000259" key="6">
    <source>
        <dbReference type="Pfam" id="PF00590"/>
    </source>
</evidence>
<dbReference type="NCBIfam" id="TIGR02434">
    <property type="entry name" value="CobF"/>
    <property type="match status" value="1"/>
</dbReference>
<dbReference type="Gene3D" id="3.40.1010.10">
    <property type="entry name" value="Cobalt-precorrin-4 Transmethylase, Domain 1"/>
    <property type="match status" value="1"/>
</dbReference>
<evidence type="ECO:0000256" key="5">
    <source>
        <dbReference type="ARBA" id="ARBA00022691"/>
    </source>
</evidence>
<comment type="pathway">
    <text evidence="1">Cofactor biosynthesis; adenosylcobalamin biosynthesis.</text>
</comment>
<dbReference type="PIRSF" id="PIRSF036525">
    <property type="entry name" value="CobF"/>
    <property type="match status" value="1"/>
</dbReference>
<feature type="domain" description="Tetrapyrrole methylase" evidence="6">
    <location>
        <begin position="19"/>
        <end position="197"/>
    </location>
</feature>
<dbReference type="InterPro" id="IPR014776">
    <property type="entry name" value="4pyrrole_Mease_sub2"/>
</dbReference>
<accession>A0ABV3T4C1</accession>
<dbReference type="PANTHER" id="PTHR43467:SF1">
    <property type="entry name" value="PRECORRIN-6A SYNTHASE [DEACETYLATING]"/>
    <property type="match status" value="1"/>
</dbReference>
<dbReference type="EC" id="2.1.1.152" evidence="7"/>
<evidence type="ECO:0000256" key="4">
    <source>
        <dbReference type="ARBA" id="ARBA00022679"/>
    </source>
</evidence>
<keyword evidence="3 7" id="KW-0489">Methyltransferase</keyword>
<name>A0ABV3T4C1_9ACTN</name>
<evidence type="ECO:0000313" key="8">
    <source>
        <dbReference type="Proteomes" id="UP001556631"/>
    </source>
</evidence>
<dbReference type="Proteomes" id="UP001556631">
    <property type="component" value="Unassembled WGS sequence"/>
</dbReference>
<proteinExistence type="predicted"/>
<reference evidence="7 8" key="1">
    <citation type="submission" date="2024-07" db="EMBL/GenBank/DDBJ databases">
        <authorList>
            <person name="Lee S."/>
            <person name="Kang M."/>
        </authorList>
    </citation>
    <scope>NUCLEOTIDE SEQUENCE [LARGE SCALE GENOMIC DNA]</scope>
    <source>
        <strain evidence="7 8">DS6</strain>
    </source>
</reference>
<dbReference type="EMBL" id="JBFPJR010000033">
    <property type="protein sequence ID" value="MEX0429100.1"/>
    <property type="molecule type" value="Genomic_DNA"/>
</dbReference>
<dbReference type="CDD" id="cd11643">
    <property type="entry name" value="Precorrin-6A-synthase"/>
    <property type="match status" value="1"/>
</dbReference>
<keyword evidence="5" id="KW-0949">S-adenosyl-L-methionine</keyword>
<dbReference type="InterPro" id="IPR035996">
    <property type="entry name" value="4pyrrol_Methylase_sf"/>
</dbReference>
<dbReference type="PANTHER" id="PTHR43467">
    <property type="entry name" value="COBALT-PRECORRIN-2 C(20)-METHYLTRANSFERASE"/>
    <property type="match status" value="1"/>
</dbReference>
<comment type="caution">
    <text evidence="7">The sequence shown here is derived from an EMBL/GenBank/DDBJ whole genome shotgun (WGS) entry which is preliminary data.</text>
</comment>
<dbReference type="GO" id="GO:0043819">
    <property type="term" value="F:precorrin-6A synthase (deacetylating) activity"/>
    <property type="evidence" value="ECO:0007669"/>
    <property type="project" value="UniProtKB-EC"/>
</dbReference>
<sequence>MTLREAQQRNGAASPSTLRIIGIGMGPQHVTPEAAEALRGCDYVLAARKSADDALLAVRRAVAEAYDVELVAVPDPDRDRADPADYPRAVADWHEARVAAYAGILGARPGTVAMLVWGDPSLYDSSIRIADALVERGALASYDVLPGISAPQLLAARHRLVLNDVGRAVHLTTGRRLREAVDAGLDNLVVMLNRRLDLGGLEDWSIWWGGNLGAAGEELVSGRVGEVLPEIEAARERAREAAGWVMDLYLLRRP</sequence>
<dbReference type="GO" id="GO:0032259">
    <property type="term" value="P:methylation"/>
    <property type="evidence" value="ECO:0007669"/>
    <property type="project" value="UniProtKB-KW"/>
</dbReference>
<gene>
    <name evidence="7" type="primary">cobF</name>
    <name evidence="7" type="ORF">AB3X52_15850</name>
</gene>